<feature type="region of interest" description="Disordered" evidence="1">
    <location>
        <begin position="108"/>
        <end position="177"/>
    </location>
</feature>
<evidence type="ECO:0000313" key="3">
    <source>
        <dbReference type="Proteomes" id="UP000266673"/>
    </source>
</evidence>
<accession>A0A397UY01</accession>
<dbReference type="AlphaFoldDB" id="A0A397UY01"/>
<feature type="compositionally biased region" description="Low complexity" evidence="1">
    <location>
        <begin position="166"/>
        <end position="177"/>
    </location>
</feature>
<reference evidence="2 3" key="1">
    <citation type="submission" date="2018-06" db="EMBL/GenBank/DDBJ databases">
        <title>Comparative genomics reveals the genomic features of Rhizophagus irregularis, R. cerebriforme, R. diaphanum and Gigaspora rosea, and their symbiotic lifestyle signature.</title>
        <authorList>
            <person name="Morin E."/>
            <person name="San Clemente H."/>
            <person name="Chen E.C.H."/>
            <person name="De La Providencia I."/>
            <person name="Hainaut M."/>
            <person name="Kuo A."/>
            <person name="Kohler A."/>
            <person name="Murat C."/>
            <person name="Tang N."/>
            <person name="Roy S."/>
            <person name="Loubradou J."/>
            <person name="Henrissat B."/>
            <person name="Grigoriev I.V."/>
            <person name="Corradi N."/>
            <person name="Roux C."/>
            <person name="Martin F.M."/>
        </authorList>
    </citation>
    <scope>NUCLEOTIDE SEQUENCE [LARGE SCALE GENOMIC DNA]</scope>
    <source>
        <strain evidence="2 3">DAOM 194757</strain>
    </source>
</reference>
<feature type="non-terminal residue" evidence="2">
    <location>
        <position position="177"/>
    </location>
</feature>
<dbReference type="Proteomes" id="UP000266673">
    <property type="component" value="Unassembled WGS sequence"/>
</dbReference>
<sequence length="177" mass="19812">MTKIKEKAGVINYKTYHKNSSRPHFPINKEVKKNLSRDTFKQYIRHIEKYNIDVKGWWNHKEFDPIIDDGLNKLKDRSRSVGTLSLIDQPSINDIQDTISSTQSVQQQVSPLSGLPSVSSTQSAQQQASLMGQPSINDIQGTISSTQPVQQQASLPSSQPFINDIQSTVSSTQSVQQ</sequence>
<organism evidence="2 3">
    <name type="scientific">Gigaspora rosea</name>
    <dbReference type="NCBI Taxonomy" id="44941"/>
    <lineage>
        <taxon>Eukaryota</taxon>
        <taxon>Fungi</taxon>
        <taxon>Fungi incertae sedis</taxon>
        <taxon>Mucoromycota</taxon>
        <taxon>Glomeromycotina</taxon>
        <taxon>Glomeromycetes</taxon>
        <taxon>Diversisporales</taxon>
        <taxon>Gigasporaceae</taxon>
        <taxon>Gigaspora</taxon>
    </lineage>
</organism>
<feature type="compositionally biased region" description="Low complexity" evidence="1">
    <location>
        <begin position="108"/>
        <end position="129"/>
    </location>
</feature>
<name>A0A397UY01_9GLOM</name>
<gene>
    <name evidence="2" type="ORF">C2G38_2101813</name>
</gene>
<comment type="caution">
    <text evidence="2">The sequence shown here is derived from an EMBL/GenBank/DDBJ whole genome shotgun (WGS) entry which is preliminary data.</text>
</comment>
<evidence type="ECO:0000256" key="1">
    <source>
        <dbReference type="SAM" id="MobiDB-lite"/>
    </source>
</evidence>
<keyword evidence="3" id="KW-1185">Reference proteome</keyword>
<evidence type="ECO:0000313" key="2">
    <source>
        <dbReference type="EMBL" id="RIB12116.1"/>
    </source>
</evidence>
<proteinExistence type="predicted"/>
<protein>
    <submittedName>
        <fullName evidence="2">Uncharacterized protein</fullName>
    </submittedName>
</protein>
<dbReference type="EMBL" id="QKWP01001058">
    <property type="protein sequence ID" value="RIB12116.1"/>
    <property type="molecule type" value="Genomic_DNA"/>
</dbReference>
<feature type="compositionally biased region" description="Polar residues" evidence="1">
    <location>
        <begin position="130"/>
        <end position="165"/>
    </location>
</feature>